<evidence type="ECO:0000313" key="2">
    <source>
        <dbReference type="EMBL" id="KAF0899746.1"/>
    </source>
</evidence>
<sequence>MRETASNSLVPIHQYRSFQYMEAKWLLCFLPPSSSTKRESRPTWWPPLPQPSQAQTSRPRFAITKGASCKSFFNSQIRSCQSTLPS</sequence>
<proteinExistence type="predicted"/>
<organism evidence="2 3">
    <name type="scientific">Oryza meyeriana var. granulata</name>
    <dbReference type="NCBI Taxonomy" id="110450"/>
    <lineage>
        <taxon>Eukaryota</taxon>
        <taxon>Viridiplantae</taxon>
        <taxon>Streptophyta</taxon>
        <taxon>Embryophyta</taxon>
        <taxon>Tracheophyta</taxon>
        <taxon>Spermatophyta</taxon>
        <taxon>Magnoliopsida</taxon>
        <taxon>Liliopsida</taxon>
        <taxon>Poales</taxon>
        <taxon>Poaceae</taxon>
        <taxon>BOP clade</taxon>
        <taxon>Oryzoideae</taxon>
        <taxon>Oryzeae</taxon>
        <taxon>Oryzinae</taxon>
        <taxon>Oryza</taxon>
        <taxon>Oryza meyeriana</taxon>
    </lineage>
</organism>
<keyword evidence="3" id="KW-1185">Reference proteome</keyword>
<dbReference type="Proteomes" id="UP000479710">
    <property type="component" value="Unassembled WGS sequence"/>
</dbReference>
<protein>
    <submittedName>
        <fullName evidence="2">Uncharacterized protein</fullName>
    </submittedName>
</protein>
<evidence type="ECO:0000256" key="1">
    <source>
        <dbReference type="SAM" id="MobiDB-lite"/>
    </source>
</evidence>
<dbReference type="EMBL" id="SPHZ02000009">
    <property type="protein sequence ID" value="KAF0899746.1"/>
    <property type="molecule type" value="Genomic_DNA"/>
</dbReference>
<feature type="non-terminal residue" evidence="2">
    <location>
        <position position="86"/>
    </location>
</feature>
<reference evidence="2 3" key="1">
    <citation type="submission" date="2019-11" db="EMBL/GenBank/DDBJ databases">
        <title>Whole genome sequence of Oryza granulata.</title>
        <authorList>
            <person name="Li W."/>
        </authorList>
    </citation>
    <scope>NUCLEOTIDE SEQUENCE [LARGE SCALE GENOMIC DNA]</scope>
    <source>
        <strain evidence="3">cv. Menghai</strain>
        <tissue evidence="2">Leaf</tissue>
    </source>
</reference>
<comment type="caution">
    <text evidence="2">The sequence shown here is derived from an EMBL/GenBank/DDBJ whole genome shotgun (WGS) entry which is preliminary data.</text>
</comment>
<evidence type="ECO:0000313" key="3">
    <source>
        <dbReference type="Proteomes" id="UP000479710"/>
    </source>
</evidence>
<accession>A0A6G1CHY1</accession>
<dbReference type="AlphaFoldDB" id="A0A6G1CHY1"/>
<gene>
    <name evidence="2" type="ORF">E2562_024073</name>
</gene>
<name>A0A6G1CHY1_9ORYZ</name>
<feature type="region of interest" description="Disordered" evidence="1">
    <location>
        <begin position="33"/>
        <end position="58"/>
    </location>
</feature>